<feature type="region of interest" description="Disordered" evidence="1">
    <location>
        <begin position="96"/>
        <end position="160"/>
    </location>
</feature>
<evidence type="ECO:0000313" key="2">
    <source>
        <dbReference type="EMBL" id="EIN04246.1"/>
    </source>
</evidence>
<feature type="compositionally biased region" description="Polar residues" evidence="1">
    <location>
        <begin position="139"/>
        <end position="160"/>
    </location>
</feature>
<feature type="compositionally biased region" description="Pro residues" evidence="1">
    <location>
        <begin position="102"/>
        <end position="113"/>
    </location>
</feature>
<reference evidence="3" key="1">
    <citation type="journal article" date="2012" name="Science">
        <title>The Paleozoic origin of enzymatic lignin decomposition reconstructed from 31 fungal genomes.</title>
        <authorList>
            <person name="Floudas D."/>
            <person name="Binder M."/>
            <person name="Riley R."/>
            <person name="Barry K."/>
            <person name="Blanchette R.A."/>
            <person name="Henrissat B."/>
            <person name="Martinez A.T."/>
            <person name="Otillar R."/>
            <person name="Spatafora J.W."/>
            <person name="Yadav J.S."/>
            <person name="Aerts A."/>
            <person name="Benoit I."/>
            <person name="Boyd A."/>
            <person name="Carlson A."/>
            <person name="Copeland A."/>
            <person name="Coutinho P.M."/>
            <person name="de Vries R.P."/>
            <person name="Ferreira P."/>
            <person name="Findley K."/>
            <person name="Foster B."/>
            <person name="Gaskell J."/>
            <person name="Glotzer D."/>
            <person name="Gorecki P."/>
            <person name="Heitman J."/>
            <person name="Hesse C."/>
            <person name="Hori C."/>
            <person name="Igarashi K."/>
            <person name="Jurgens J.A."/>
            <person name="Kallen N."/>
            <person name="Kersten P."/>
            <person name="Kohler A."/>
            <person name="Kuees U."/>
            <person name="Kumar T.K.A."/>
            <person name="Kuo A."/>
            <person name="LaButti K."/>
            <person name="Larrondo L.F."/>
            <person name="Lindquist E."/>
            <person name="Ling A."/>
            <person name="Lombard V."/>
            <person name="Lucas S."/>
            <person name="Lundell T."/>
            <person name="Martin R."/>
            <person name="McLaughlin D.J."/>
            <person name="Morgenstern I."/>
            <person name="Morin E."/>
            <person name="Murat C."/>
            <person name="Nagy L.G."/>
            <person name="Nolan M."/>
            <person name="Ohm R.A."/>
            <person name="Patyshakuliyeva A."/>
            <person name="Rokas A."/>
            <person name="Ruiz-Duenas F.J."/>
            <person name="Sabat G."/>
            <person name="Salamov A."/>
            <person name="Samejima M."/>
            <person name="Schmutz J."/>
            <person name="Slot J.C."/>
            <person name="St John F."/>
            <person name="Stenlid J."/>
            <person name="Sun H."/>
            <person name="Sun S."/>
            <person name="Syed K."/>
            <person name="Tsang A."/>
            <person name="Wiebenga A."/>
            <person name="Young D."/>
            <person name="Pisabarro A."/>
            <person name="Eastwood D.C."/>
            <person name="Martin F."/>
            <person name="Cullen D."/>
            <person name="Grigoriev I.V."/>
            <person name="Hibbett D.S."/>
        </authorList>
    </citation>
    <scope>NUCLEOTIDE SEQUENCE [LARGE SCALE GENOMIC DNA]</scope>
    <source>
        <strain evidence="3">HHB-11173 SS5</strain>
    </source>
</reference>
<gene>
    <name evidence="2" type="ORF">PUNSTDRAFT_138638</name>
</gene>
<evidence type="ECO:0000313" key="3">
    <source>
        <dbReference type="Proteomes" id="UP000054196"/>
    </source>
</evidence>
<dbReference type="EMBL" id="JH687555">
    <property type="protein sequence ID" value="EIN04246.1"/>
    <property type="molecule type" value="Genomic_DNA"/>
</dbReference>
<proteinExistence type="predicted"/>
<protein>
    <submittedName>
        <fullName evidence="2">Uncharacterized protein</fullName>
    </submittedName>
</protein>
<dbReference type="AlphaFoldDB" id="R7S4S3"/>
<evidence type="ECO:0000256" key="1">
    <source>
        <dbReference type="SAM" id="MobiDB-lite"/>
    </source>
</evidence>
<dbReference type="HOGENOM" id="CLU_1653028_0_0_1"/>
<feature type="region of interest" description="Disordered" evidence="1">
    <location>
        <begin position="16"/>
        <end position="36"/>
    </location>
</feature>
<dbReference type="RefSeq" id="XP_007388389.1">
    <property type="nucleotide sequence ID" value="XM_007388327.1"/>
</dbReference>
<name>R7S4S3_PUNST</name>
<dbReference type="Proteomes" id="UP000054196">
    <property type="component" value="Unassembled WGS sequence"/>
</dbReference>
<dbReference type="KEGG" id="psq:PUNSTDRAFT_138638"/>
<dbReference type="GeneID" id="18880128"/>
<accession>R7S4S3</accession>
<keyword evidence="3" id="KW-1185">Reference proteome</keyword>
<sequence>MEEGGYESLLKATKTLQTERREQESTASAVQASPRRLNEAQSAFRMLSSLCHLWLVTPAPRYSNSPWPFSFPRAPPPSPSPVYELLDEASPIGRFATYSLAPPLPPSPPPSNPPSSRGSPTPSPTFAPLPMSGFYPFYRSSSNGPGGNNDTASRDASSSS</sequence>
<feature type="region of interest" description="Disordered" evidence="1">
    <location>
        <begin position="66"/>
        <end position="85"/>
    </location>
</feature>
<organism evidence="2 3">
    <name type="scientific">Punctularia strigosozonata (strain HHB-11173)</name>
    <name type="common">White-rot fungus</name>
    <dbReference type="NCBI Taxonomy" id="741275"/>
    <lineage>
        <taxon>Eukaryota</taxon>
        <taxon>Fungi</taxon>
        <taxon>Dikarya</taxon>
        <taxon>Basidiomycota</taxon>
        <taxon>Agaricomycotina</taxon>
        <taxon>Agaricomycetes</taxon>
        <taxon>Corticiales</taxon>
        <taxon>Punctulariaceae</taxon>
        <taxon>Punctularia</taxon>
    </lineage>
</organism>